<evidence type="ECO:0000256" key="5">
    <source>
        <dbReference type="ARBA" id="ARBA00022842"/>
    </source>
</evidence>
<proteinExistence type="predicted"/>
<evidence type="ECO:0000256" key="1">
    <source>
        <dbReference type="ARBA" id="ARBA00022598"/>
    </source>
</evidence>
<feature type="domain" description="Glutathionylspermidine synthase pre-ATP-grasp-like" evidence="6">
    <location>
        <begin position="23"/>
        <end position="412"/>
    </location>
</feature>
<dbReference type="Pfam" id="PF03738">
    <property type="entry name" value="GSP_synth"/>
    <property type="match status" value="1"/>
</dbReference>
<dbReference type="InterPro" id="IPR005494">
    <property type="entry name" value="GSPS_pre-ATP-grasp-like_dom"/>
</dbReference>
<comment type="caution">
    <text evidence="7">The sequence shown here is derived from an EMBL/GenBank/DDBJ whole genome shotgun (WGS) entry which is preliminary data.</text>
</comment>
<keyword evidence="1" id="KW-0436">Ligase</keyword>
<evidence type="ECO:0000256" key="3">
    <source>
        <dbReference type="ARBA" id="ARBA00022741"/>
    </source>
</evidence>
<reference evidence="7 8" key="1">
    <citation type="submission" date="2020-08" db="EMBL/GenBank/DDBJ databases">
        <title>Genomic Encyclopedia of Type Strains, Phase IV (KMG-IV): sequencing the most valuable type-strain genomes for metagenomic binning, comparative biology and taxonomic classification.</title>
        <authorList>
            <person name="Goeker M."/>
        </authorList>
    </citation>
    <scope>NUCLEOTIDE SEQUENCE [LARGE SCALE GENOMIC DNA]</scope>
    <source>
        <strain evidence="7 8">DSM 5391</strain>
    </source>
</reference>
<dbReference type="EMBL" id="JACHGK010000001">
    <property type="protein sequence ID" value="MBB6443916.1"/>
    <property type="molecule type" value="Genomic_DNA"/>
</dbReference>
<dbReference type="GO" id="GO:0005524">
    <property type="term" value="F:ATP binding"/>
    <property type="evidence" value="ECO:0007669"/>
    <property type="project" value="UniProtKB-KW"/>
</dbReference>
<dbReference type="AlphaFoldDB" id="A0A7X0HQW9"/>
<evidence type="ECO:0000256" key="2">
    <source>
        <dbReference type="ARBA" id="ARBA00022723"/>
    </source>
</evidence>
<dbReference type="SUPFAM" id="SSF56059">
    <property type="entry name" value="Glutathione synthetase ATP-binding domain-like"/>
    <property type="match status" value="1"/>
</dbReference>
<keyword evidence="8" id="KW-1185">Reference proteome</keyword>
<dbReference type="InterPro" id="IPR016185">
    <property type="entry name" value="PreATP-grasp_dom_sf"/>
</dbReference>
<name>A0A7X0HQW9_9BACI</name>
<keyword evidence="2" id="KW-0479">Metal-binding</keyword>
<dbReference type="Proteomes" id="UP000531594">
    <property type="component" value="Unassembled WGS sequence"/>
</dbReference>
<evidence type="ECO:0000313" key="8">
    <source>
        <dbReference type="Proteomes" id="UP000531594"/>
    </source>
</evidence>
<gene>
    <name evidence="7" type="ORF">HNR53_000504</name>
</gene>
<evidence type="ECO:0000256" key="4">
    <source>
        <dbReference type="ARBA" id="ARBA00022840"/>
    </source>
</evidence>
<sequence length="415" mass="47929">MFHKGDLEQFCQSRRQVYQEVKNFWPDLFQTEYALYDMYCISQSEIKKIRETTNRAGRIFFKTAKLLRAASESTLKQLDLPKKILPFVRHQGLPVESVIARMDLVRTDDGYKVLEINSDTPTFEKEVFHVNRFITTKMKAVNPNEGLEKELGHAVRKAVFESALRLQRDEPYVVFTSHEDHIEDRGTTCYLLELAELPARYVPLHRLHIIRHEGLFDEAGRRIDILYRPTYPLEHLIEDRDSMTKDSVGIQLLELVCDGKLAVINPISAFLIQSKAVQAVIWGLMELNHPFFTEEEKSWIGKYFLPTYMEEDPFIKKGLKYVKKPCFGREGDTVEIFQGRKKIMEDAHKTYRSSAPVFQQYVDLPTSWVHTTKGIYEAKLLIGSFLLNGKASGIGIRAGNQITDNNAFFLPVGIK</sequence>
<dbReference type="RefSeq" id="WP_184522432.1">
    <property type="nucleotide sequence ID" value="NZ_JACHGK010000001.1"/>
</dbReference>
<dbReference type="SUPFAM" id="SSF52440">
    <property type="entry name" value="PreATP-grasp domain"/>
    <property type="match status" value="1"/>
</dbReference>
<dbReference type="GO" id="GO:0016874">
    <property type="term" value="F:ligase activity"/>
    <property type="evidence" value="ECO:0007669"/>
    <property type="project" value="UniProtKB-KW"/>
</dbReference>
<keyword evidence="4" id="KW-0067">ATP-binding</keyword>
<keyword evidence="3" id="KW-0547">Nucleotide-binding</keyword>
<evidence type="ECO:0000259" key="6">
    <source>
        <dbReference type="Pfam" id="PF03738"/>
    </source>
</evidence>
<organism evidence="7 8">
    <name type="scientific">Bacillus benzoevorans</name>
    <dbReference type="NCBI Taxonomy" id="1456"/>
    <lineage>
        <taxon>Bacteria</taxon>
        <taxon>Bacillati</taxon>
        <taxon>Bacillota</taxon>
        <taxon>Bacilli</taxon>
        <taxon>Bacillales</taxon>
        <taxon>Bacillaceae</taxon>
        <taxon>Bacillus</taxon>
    </lineage>
</organism>
<keyword evidence="5" id="KW-0460">Magnesium</keyword>
<dbReference type="GO" id="GO:0046872">
    <property type="term" value="F:metal ion binding"/>
    <property type="evidence" value="ECO:0007669"/>
    <property type="project" value="UniProtKB-KW"/>
</dbReference>
<accession>A0A7X0HQW9</accession>
<evidence type="ECO:0000313" key="7">
    <source>
        <dbReference type="EMBL" id="MBB6443916.1"/>
    </source>
</evidence>
<protein>
    <submittedName>
        <fullName evidence="7">Glutathionylspermidine synthase</fullName>
    </submittedName>
</protein>
<dbReference type="Gene3D" id="3.30.1490.330">
    <property type="match status" value="1"/>
</dbReference>